<dbReference type="InterPro" id="IPR032675">
    <property type="entry name" value="LRR_dom_sf"/>
</dbReference>
<organism evidence="1 2">
    <name type="scientific">Favolaschia claudopus</name>
    <dbReference type="NCBI Taxonomy" id="2862362"/>
    <lineage>
        <taxon>Eukaryota</taxon>
        <taxon>Fungi</taxon>
        <taxon>Dikarya</taxon>
        <taxon>Basidiomycota</taxon>
        <taxon>Agaricomycotina</taxon>
        <taxon>Agaricomycetes</taxon>
        <taxon>Agaricomycetidae</taxon>
        <taxon>Agaricales</taxon>
        <taxon>Marasmiineae</taxon>
        <taxon>Mycenaceae</taxon>
        <taxon>Favolaschia</taxon>
    </lineage>
</organism>
<dbReference type="EMBL" id="JAWWNJ010000167">
    <property type="protein sequence ID" value="KAK6977585.1"/>
    <property type="molecule type" value="Genomic_DNA"/>
</dbReference>
<dbReference type="PANTHER" id="PTHR38926">
    <property type="entry name" value="F-BOX DOMAIN CONTAINING PROTEIN, EXPRESSED"/>
    <property type="match status" value="1"/>
</dbReference>
<accession>A0AAV9ZC49</accession>
<name>A0AAV9ZC49_9AGAR</name>
<proteinExistence type="predicted"/>
<evidence type="ECO:0000313" key="2">
    <source>
        <dbReference type="Proteomes" id="UP001362999"/>
    </source>
</evidence>
<keyword evidence="2" id="KW-1185">Reference proteome</keyword>
<gene>
    <name evidence="1" type="ORF">R3P38DRAFT_2666352</name>
</gene>
<evidence type="ECO:0008006" key="3">
    <source>
        <dbReference type="Google" id="ProtNLM"/>
    </source>
</evidence>
<dbReference type="SUPFAM" id="SSF52047">
    <property type="entry name" value="RNI-like"/>
    <property type="match status" value="1"/>
</dbReference>
<comment type="caution">
    <text evidence="1">The sequence shown here is derived from an EMBL/GenBank/DDBJ whole genome shotgun (WGS) entry which is preliminary data.</text>
</comment>
<evidence type="ECO:0000313" key="1">
    <source>
        <dbReference type="EMBL" id="KAK6977585.1"/>
    </source>
</evidence>
<sequence length="547" mass="60518">MVDSSFTQFLGTNYAATDHEILEIEKLIAEPTRQLCSIEAEITDLQKAIDKLEEKLLPPYAYVDGYKALTSPIRRMPPDVLSEIFIACLPAHRNCIMSASEAPVLLGRICSSWRALSLATPRLWASLHIVEPTRTPYGGFPDVAAKRAQRLETMRTWLGRSGQCPLSISVHSGGSYHSPVDSPATESAEEDDPIIEQLILFASRWQRVCFVHPFRTIQALAHLKGEDVPLLDKIEVVLNDGGSPESPAAPSSLRWPYFELLECPLITSFSTNGRHFGNPDAIPLRWGHLEEVSIGGSAYQSALEGSQALQLLSQCNRLRTCKLVVNMMVMHPIPIGHALVELPLLRTLQLNLLGRPLSALLDRVSAPELRTLVLRGDGEGIPSFLSSCSRLEHLAIGICDGEASDLSDSLRILPPTMLHISLHDTRYHSPPAKPLDDSILAILAQNCPALETLEIGPNSNISDAALEQFVIQRMAMSEAPSLQRVGVVFGRPMKYAIKPRLKQFTESGLELDLSYGEESDLDDWSPLYGLDDGLPRSRTMWWSFPVW</sequence>
<dbReference type="Gene3D" id="3.80.10.10">
    <property type="entry name" value="Ribonuclease Inhibitor"/>
    <property type="match status" value="1"/>
</dbReference>
<dbReference type="AlphaFoldDB" id="A0AAV9ZC49"/>
<dbReference type="Proteomes" id="UP001362999">
    <property type="component" value="Unassembled WGS sequence"/>
</dbReference>
<dbReference type="PANTHER" id="PTHR38926:SF5">
    <property type="entry name" value="F-BOX AND LEUCINE-RICH REPEAT PROTEIN 6"/>
    <property type="match status" value="1"/>
</dbReference>
<reference evidence="1 2" key="1">
    <citation type="journal article" date="2024" name="J Genomics">
        <title>Draft genome sequencing and assembly of Favolaschia claudopus CIRM-BRFM 2984 isolated from oak limbs.</title>
        <authorList>
            <person name="Navarro D."/>
            <person name="Drula E."/>
            <person name="Chaduli D."/>
            <person name="Cazenave R."/>
            <person name="Ahrendt S."/>
            <person name="Wang J."/>
            <person name="Lipzen A."/>
            <person name="Daum C."/>
            <person name="Barry K."/>
            <person name="Grigoriev I.V."/>
            <person name="Favel A."/>
            <person name="Rosso M.N."/>
            <person name="Martin F."/>
        </authorList>
    </citation>
    <scope>NUCLEOTIDE SEQUENCE [LARGE SCALE GENOMIC DNA]</scope>
    <source>
        <strain evidence="1 2">CIRM-BRFM 2984</strain>
    </source>
</reference>
<protein>
    <recommendedName>
        <fullName evidence="3">F-box domain-containing protein</fullName>
    </recommendedName>
</protein>